<accession>A0ABQ2P4N4</accession>
<evidence type="ECO:0000313" key="2">
    <source>
        <dbReference type="EMBL" id="GGP17736.1"/>
    </source>
</evidence>
<organism evidence="2 3">
    <name type="scientific">Silvimonas iriomotensis</name>
    <dbReference type="NCBI Taxonomy" id="449662"/>
    <lineage>
        <taxon>Bacteria</taxon>
        <taxon>Pseudomonadati</taxon>
        <taxon>Pseudomonadota</taxon>
        <taxon>Betaproteobacteria</taxon>
        <taxon>Neisseriales</taxon>
        <taxon>Chitinibacteraceae</taxon>
        <taxon>Silvimonas</taxon>
    </lineage>
</organism>
<evidence type="ECO:0000256" key="1">
    <source>
        <dbReference type="SAM" id="Phobius"/>
    </source>
</evidence>
<keyword evidence="1" id="KW-0812">Transmembrane</keyword>
<feature type="transmembrane region" description="Helical" evidence="1">
    <location>
        <begin position="382"/>
        <end position="406"/>
    </location>
</feature>
<reference evidence="3" key="1">
    <citation type="journal article" date="2019" name="Int. J. Syst. Evol. Microbiol.">
        <title>The Global Catalogue of Microorganisms (GCM) 10K type strain sequencing project: providing services to taxonomists for standard genome sequencing and annotation.</title>
        <authorList>
            <consortium name="The Broad Institute Genomics Platform"/>
            <consortium name="The Broad Institute Genome Sequencing Center for Infectious Disease"/>
            <person name="Wu L."/>
            <person name="Ma J."/>
        </authorList>
    </citation>
    <scope>NUCLEOTIDE SEQUENCE [LARGE SCALE GENOMIC DNA]</scope>
    <source>
        <strain evidence="3">CGMCC 1.8859</strain>
    </source>
</reference>
<comment type="caution">
    <text evidence="2">The sequence shown here is derived from an EMBL/GenBank/DDBJ whole genome shotgun (WGS) entry which is preliminary data.</text>
</comment>
<proteinExistence type="predicted"/>
<keyword evidence="3" id="KW-1185">Reference proteome</keyword>
<keyword evidence="1" id="KW-0472">Membrane</keyword>
<sequence length="460" mass="52882">MEKERSSNPTSERRTYLIDIHKWKMRKKSKRNEQTKDLIEHLRNVHFSLVAASFALMIAALATPSQSLSKAIEETKKAILNSGGIFSQTSIDKSLTRKNGEFYILINEEKIIIPEIQQSILIMWEGANLPDASSSSDLYPKRENEDSKYGITNLASIMKSYETVGGFLENIETLEKFKKYYISDFSLNRVNVYIDGEKKEIEQSEIRDYISKIDGYANPGWYRTSTYFSFQGGIPSPDERSEIIMNGNLVFFLIPDVGIEKTVSTTSHRVSINIPFMLHIGNYNQAISKNELNQDYREFSYYSKDLRSLSLHEFQNYLDSLERSGNQKIQIFGIELQQSDITSWGMAALVACQIYLLLHLIEGKKTGIDLTCKFPWIGVYDDFLSICFSHASIFIFPIATVCVLLWRNIESGEFQNRGNAIFDCIMAFFALVISIASFFFMPGKRRSLREKNHSHPLFRR</sequence>
<evidence type="ECO:0000313" key="3">
    <source>
        <dbReference type="Proteomes" id="UP000637267"/>
    </source>
</evidence>
<gene>
    <name evidence="2" type="ORF">GCM10010970_01290</name>
</gene>
<name>A0ABQ2P4N4_9NEIS</name>
<feature type="transmembrane region" description="Helical" evidence="1">
    <location>
        <begin position="418"/>
        <end position="441"/>
    </location>
</feature>
<protein>
    <submittedName>
        <fullName evidence="2">Uncharacterized protein</fullName>
    </submittedName>
</protein>
<dbReference type="RefSeq" id="WP_188701295.1">
    <property type="nucleotide sequence ID" value="NZ_BMLX01000001.1"/>
</dbReference>
<keyword evidence="1" id="KW-1133">Transmembrane helix</keyword>
<feature type="transmembrane region" description="Helical" evidence="1">
    <location>
        <begin position="341"/>
        <end position="361"/>
    </location>
</feature>
<dbReference type="Proteomes" id="UP000637267">
    <property type="component" value="Unassembled WGS sequence"/>
</dbReference>
<dbReference type="EMBL" id="BMLX01000001">
    <property type="protein sequence ID" value="GGP17736.1"/>
    <property type="molecule type" value="Genomic_DNA"/>
</dbReference>